<dbReference type="AlphaFoldDB" id="A0A517SCV6"/>
<organism evidence="1 2">
    <name type="scientific">Caulifigura coniformis</name>
    <dbReference type="NCBI Taxonomy" id="2527983"/>
    <lineage>
        <taxon>Bacteria</taxon>
        <taxon>Pseudomonadati</taxon>
        <taxon>Planctomycetota</taxon>
        <taxon>Planctomycetia</taxon>
        <taxon>Planctomycetales</taxon>
        <taxon>Planctomycetaceae</taxon>
        <taxon>Caulifigura</taxon>
    </lineage>
</organism>
<keyword evidence="2" id="KW-1185">Reference proteome</keyword>
<reference evidence="1 2" key="1">
    <citation type="submission" date="2019-02" db="EMBL/GenBank/DDBJ databases">
        <title>Deep-cultivation of Planctomycetes and their phenomic and genomic characterization uncovers novel biology.</title>
        <authorList>
            <person name="Wiegand S."/>
            <person name="Jogler M."/>
            <person name="Boedeker C."/>
            <person name="Pinto D."/>
            <person name="Vollmers J."/>
            <person name="Rivas-Marin E."/>
            <person name="Kohn T."/>
            <person name="Peeters S.H."/>
            <person name="Heuer A."/>
            <person name="Rast P."/>
            <person name="Oberbeckmann S."/>
            <person name="Bunk B."/>
            <person name="Jeske O."/>
            <person name="Meyerdierks A."/>
            <person name="Storesund J.E."/>
            <person name="Kallscheuer N."/>
            <person name="Luecker S."/>
            <person name="Lage O.M."/>
            <person name="Pohl T."/>
            <person name="Merkel B.J."/>
            <person name="Hornburger P."/>
            <person name="Mueller R.-W."/>
            <person name="Bruemmer F."/>
            <person name="Labrenz M."/>
            <person name="Spormann A.M."/>
            <person name="Op den Camp H."/>
            <person name="Overmann J."/>
            <person name="Amann R."/>
            <person name="Jetten M.S.M."/>
            <person name="Mascher T."/>
            <person name="Medema M.H."/>
            <person name="Devos D.P."/>
            <person name="Kaster A.-K."/>
            <person name="Ovreas L."/>
            <person name="Rohde M."/>
            <person name="Galperin M.Y."/>
            <person name="Jogler C."/>
        </authorList>
    </citation>
    <scope>NUCLEOTIDE SEQUENCE [LARGE SCALE GENOMIC DNA]</scope>
    <source>
        <strain evidence="1 2">Pan44</strain>
    </source>
</reference>
<sequence length="310" mass="34599">MVICPITVKPAFRTPELRDAVEAFASNAKRAIDLATLPNMMCHVGQRIMMSRLSAHFIKYGSDHCLDTSEPEAQLLRRSAEDAAAEVADFQSIVKDVFHQRVKSPFRALNDRISPITDFVDEGIQQSYVTMMSTQIILAWTAFETLAGDLWEAAVNAHPKTLAKLEPKGGPSQGDGKALPLSVLDKHDYDIQHKMGTILRNSKRCTFTRLDDIVDAYSRSFPQPSPLSRGAMWQDADLVAACKVRNVFAHKAGRVDDDFVTALKSDPRFRQYSERDQLVLDGKLTTDLVRGLFKFAVSLIGQVDDWLVSN</sequence>
<proteinExistence type="predicted"/>
<evidence type="ECO:0008006" key="3">
    <source>
        <dbReference type="Google" id="ProtNLM"/>
    </source>
</evidence>
<dbReference type="InParanoid" id="A0A517SCV6"/>
<dbReference type="KEGG" id="ccos:Pan44_19890"/>
<dbReference type="Proteomes" id="UP000315700">
    <property type="component" value="Chromosome"/>
</dbReference>
<name>A0A517SCV6_9PLAN</name>
<gene>
    <name evidence="1" type="ORF">Pan44_19890</name>
</gene>
<dbReference type="EMBL" id="CP036271">
    <property type="protein sequence ID" value="QDT53962.1"/>
    <property type="molecule type" value="Genomic_DNA"/>
</dbReference>
<evidence type="ECO:0000313" key="1">
    <source>
        <dbReference type="EMBL" id="QDT53962.1"/>
    </source>
</evidence>
<evidence type="ECO:0000313" key="2">
    <source>
        <dbReference type="Proteomes" id="UP000315700"/>
    </source>
</evidence>
<accession>A0A517SCV6</accession>
<protein>
    <recommendedName>
        <fullName evidence="3">RiboL-PSP-HEPN domain-containing protein</fullName>
    </recommendedName>
</protein>